<dbReference type="InterPro" id="IPR006683">
    <property type="entry name" value="Thioestr_dom"/>
</dbReference>
<dbReference type="Gene3D" id="3.40.1390.20">
    <property type="entry name" value="HprK N-terminal domain-like"/>
    <property type="match status" value="1"/>
</dbReference>
<dbReference type="Gene3D" id="3.10.129.10">
    <property type="entry name" value="Hotdog Thioesterase"/>
    <property type="match status" value="1"/>
</dbReference>
<keyword evidence="1 2" id="KW-0129">CBS domain</keyword>
<dbReference type="Gene3D" id="3.10.580.10">
    <property type="entry name" value="CBS-domain"/>
    <property type="match status" value="1"/>
</dbReference>
<dbReference type="PANTHER" id="PTHR43080:SF2">
    <property type="entry name" value="CBS DOMAIN-CONTAINING PROTEIN"/>
    <property type="match status" value="1"/>
</dbReference>
<dbReference type="CDD" id="cd04596">
    <property type="entry name" value="CBS_pair_DRTGG_assoc"/>
    <property type="match status" value="1"/>
</dbReference>
<feature type="domain" description="CBS" evidence="3">
    <location>
        <begin position="262"/>
        <end position="318"/>
    </location>
</feature>
<dbReference type="RefSeq" id="WP_060533970.1">
    <property type="nucleotide sequence ID" value="NZ_CP013023.1"/>
</dbReference>
<evidence type="ECO:0000259" key="3">
    <source>
        <dbReference type="PROSITE" id="PS51371"/>
    </source>
</evidence>
<dbReference type="InterPro" id="IPR028979">
    <property type="entry name" value="Ser_kin/Pase_Hpr-like_N_sf"/>
</dbReference>
<dbReference type="InterPro" id="IPR036388">
    <property type="entry name" value="WH-like_DNA-bd_sf"/>
</dbReference>
<gene>
    <name evidence="4" type="ORF">AR543_09805</name>
</gene>
<evidence type="ECO:0000256" key="2">
    <source>
        <dbReference type="PROSITE-ProRule" id="PRU00703"/>
    </source>
</evidence>
<dbReference type="OrthoDB" id="1790451at2"/>
<dbReference type="Pfam" id="PF07085">
    <property type="entry name" value="DRTGG"/>
    <property type="match status" value="1"/>
</dbReference>
<dbReference type="SUPFAM" id="SSF46785">
    <property type="entry name" value="Winged helix' DNA-binding domain"/>
    <property type="match status" value="1"/>
</dbReference>
<dbReference type="InterPro" id="IPR046342">
    <property type="entry name" value="CBS_dom_sf"/>
</dbReference>
<dbReference type="SMART" id="SM00116">
    <property type="entry name" value="CBS"/>
    <property type="match status" value="2"/>
</dbReference>
<dbReference type="CDD" id="cd03440">
    <property type="entry name" value="hot_dog"/>
    <property type="match status" value="1"/>
</dbReference>
<name>A0A172ZF52_9BACL</name>
<sequence length="446" mass="49572">MQEHEESITKHEQLLQHIEKLKIGSKISVRKLARQMGVSEGTAYRAVKEAENMGIVVTRERIGTVRIEKRPRGISDQLTFADVAEIVEGKVLGGGSGLDKTLVKYAIGAMKMDAMMRYVEAGSLLIVGNREDAHSLALEHGAAVLITGGFGTSLEVKALADERGLPIISSRHDTFTVASMINRALFDRMIKKKIMLVEDIIAGKPKPGVLKASSMAADFYEVAEKTGYLRLAVVDEWNRVIGIVGRKEIEELQEDQPIEKVLIRRPITATLQTSLASAAQTMMWEGIDFLPIVDRNRKLIGTVTRREVLQAMRDAQQEPQAGNVETFDHLIWNGFAEERDEDGGIVYHGFITPQMATDLGNISEGILISVMIQAAIRTARLLSGHDYVLDNISTYFLRPVQIEDAIVIRPIVLESSRRTYKLEIEIIYENMPVSKSVLTLQSIDHG</sequence>
<dbReference type="Gene3D" id="1.10.10.10">
    <property type="entry name" value="Winged helix-like DNA-binding domain superfamily/Winged helix DNA-binding domain"/>
    <property type="match status" value="1"/>
</dbReference>
<dbReference type="SUPFAM" id="SSF54631">
    <property type="entry name" value="CBS-domain pair"/>
    <property type="match status" value="1"/>
</dbReference>
<proteinExistence type="predicted"/>
<dbReference type="KEGG" id="pbv:AR543_09805"/>
<dbReference type="InterPro" id="IPR036390">
    <property type="entry name" value="WH_DNA-bd_sf"/>
</dbReference>
<protein>
    <recommendedName>
        <fullName evidence="3">CBS domain-containing protein</fullName>
    </recommendedName>
</protein>
<dbReference type="STRING" id="1616788.AR543_09805"/>
<reference evidence="4 5" key="2">
    <citation type="journal article" date="2016" name="Int. J. Syst. Evol. Microbiol.">
        <title>Paenibacillus bovis sp. nov., isolated from raw yak (Bos grunniens) milk.</title>
        <authorList>
            <person name="Gao C."/>
            <person name="Han J."/>
            <person name="Liu Z."/>
            <person name="Xu X."/>
            <person name="Hang F."/>
            <person name="Wu Z."/>
        </authorList>
    </citation>
    <scope>NUCLEOTIDE SEQUENCE [LARGE SCALE GENOMIC DNA]</scope>
    <source>
        <strain evidence="4 5">BD3526</strain>
    </source>
</reference>
<dbReference type="Pfam" id="PF00571">
    <property type="entry name" value="CBS"/>
    <property type="match status" value="1"/>
</dbReference>
<dbReference type="PROSITE" id="PS51371">
    <property type="entry name" value="CBS"/>
    <property type="match status" value="1"/>
</dbReference>
<accession>A0A172ZF52</accession>
<dbReference type="EMBL" id="CP013023">
    <property type="protein sequence ID" value="ANF96266.1"/>
    <property type="molecule type" value="Genomic_DNA"/>
</dbReference>
<evidence type="ECO:0000313" key="4">
    <source>
        <dbReference type="EMBL" id="ANF96266.1"/>
    </source>
</evidence>
<dbReference type="InterPro" id="IPR000644">
    <property type="entry name" value="CBS_dom"/>
</dbReference>
<dbReference type="AlphaFoldDB" id="A0A172ZF52"/>
<dbReference type="InterPro" id="IPR010766">
    <property type="entry name" value="DRTGG"/>
</dbReference>
<organism evidence="4 5">
    <name type="scientific">Paenibacillus bovis</name>
    <dbReference type="NCBI Taxonomy" id="1616788"/>
    <lineage>
        <taxon>Bacteria</taxon>
        <taxon>Bacillati</taxon>
        <taxon>Bacillota</taxon>
        <taxon>Bacilli</taxon>
        <taxon>Bacillales</taxon>
        <taxon>Paenibacillaceae</taxon>
        <taxon>Paenibacillus</taxon>
    </lineage>
</organism>
<dbReference type="Proteomes" id="UP000078148">
    <property type="component" value="Chromosome"/>
</dbReference>
<dbReference type="SUPFAM" id="SSF75138">
    <property type="entry name" value="HprK N-terminal domain-like"/>
    <property type="match status" value="1"/>
</dbReference>
<evidence type="ECO:0000313" key="5">
    <source>
        <dbReference type="Proteomes" id="UP000078148"/>
    </source>
</evidence>
<dbReference type="PANTHER" id="PTHR43080">
    <property type="entry name" value="CBS DOMAIN-CONTAINING PROTEIN CBSX3, MITOCHONDRIAL"/>
    <property type="match status" value="1"/>
</dbReference>
<dbReference type="Pfam" id="PF03061">
    <property type="entry name" value="4HBT"/>
    <property type="match status" value="1"/>
</dbReference>
<reference evidence="5" key="1">
    <citation type="submission" date="2015-10" db="EMBL/GenBank/DDBJ databases">
        <title>Genome of Paenibacillus bovis sp. nov.</title>
        <authorList>
            <person name="Wu Z."/>
            <person name="Gao C."/>
            <person name="Liu Z."/>
            <person name="Zheng H."/>
        </authorList>
    </citation>
    <scope>NUCLEOTIDE SEQUENCE [LARGE SCALE GENOMIC DNA]</scope>
    <source>
        <strain evidence="5">BD3526</strain>
    </source>
</reference>
<dbReference type="SUPFAM" id="SSF54637">
    <property type="entry name" value="Thioesterase/thiol ester dehydrase-isomerase"/>
    <property type="match status" value="1"/>
</dbReference>
<dbReference type="InterPro" id="IPR051257">
    <property type="entry name" value="Diverse_CBS-Domain"/>
</dbReference>
<keyword evidence="5" id="KW-1185">Reference proteome</keyword>
<dbReference type="InterPro" id="IPR029069">
    <property type="entry name" value="HotDog_dom_sf"/>
</dbReference>
<evidence type="ECO:0000256" key="1">
    <source>
        <dbReference type="ARBA" id="ARBA00023122"/>
    </source>
</evidence>